<keyword evidence="4" id="KW-1185">Reference proteome</keyword>
<dbReference type="EMBL" id="ANOH01000245">
    <property type="protein sequence ID" value="EMI54935.1"/>
    <property type="molecule type" value="Genomic_DNA"/>
</dbReference>
<feature type="compositionally biased region" description="Basic and acidic residues" evidence="1">
    <location>
        <begin position="33"/>
        <end position="52"/>
    </location>
</feature>
<gene>
    <name evidence="3" type="ORF">RSSM_03626</name>
</gene>
<dbReference type="Proteomes" id="UP000011885">
    <property type="component" value="Unassembled WGS sequence"/>
</dbReference>
<evidence type="ECO:0000313" key="3">
    <source>
        <dbReference type="EMBL" id="EMI54935.1"/>
    </source>
</evidence>
<feature type="domain" description="Transposase DDE" evidence="2">
    <location>
        <begin position="83"/>
        <end position="204"/>
    </location>
</feature>
<reference evidence="3 4" key="1">
    <citation type="journal article" date="2013" name="Mar. Genomics">
        <title>Expression of sulfatases in Rhodopirellula baltica and the diversity of sulfatases in the genus Rhodopirellula.</title>
        <authorList>
            <person name="Wegner C.E."/>
            <person name="Richter-Heitmann T."/>
            <person name="Klindworth A."/>
            <person name="Klockow C."/>
            <person name="Richter M."/>
            <person name="Achstetter T."/>
            <person name="Glockner F.O."/>
            <person name="Harder J."/>
        </authorList>
    </citation>
    <scope>NUCLEOTIDE SEQUENCE [LARGE SCALE GENOMIC DNA]</scope>
    <source>
        <strain evidence="3 4">SM41</strain>
    </source>
</reference>
<dbReference type="PANTHER" id="PTHR33408">
    <property type="entry name" value="TRANSPOSASE"/>
    <property type="match status" value="1"/>
</dbReference>
<evidence type="ECO:0000259" key="2">
    <source>
        <dbReference type="Pfam" id="PF13751"/>
    </source>
</evidence>
<accession>M5U0F0</accession>
<proteinExistence type="predicted"/>
<name>M5U0F0_9BACT</name>
<dbReference type="PATRIC" id="fig|1263870.3.peg.3846"/>
<evidence type="ECO:0000256" key="1">
    <source>
        <dbReference type="SAM" id="MobiDB-lite"/>
    </source>
</evidence>
<dbReference type="AlphaFoldDB" id="M5U0F0"/>
<dbReference type="Pfam" id="PF13751">
    <property type="entry name" value="DDE_Tnp_1_6"/>
    <property type="match status" value="1"/>
</dbReference>
<organism evidence="3 4">
    <name type="scientific">Rhodopirellula sallentina SM41</name>
    <dbReference type="NCBI Taxonomy" id="1263870"/>
    <lineage>
        <taxon>Bacteria</taxon>
        <taxon>Pseudomonadati</taxon>
        <taxon>Planctomycetota</taxon>
        <taxon>Planctomycetia</taxon>
        <taxon>Pirellulales</taxon>
        <taxon>Pirellulaceae</taxon>
        <taxon>Rhodopirellula</taxon>
    </lineage>
</organism>
<comment type="caution">
    <text evidence="3">The sequence shown here is derived from an EMBL/GenBank/DDBJ whole genome shotgun (WGS) entry which is preliminary data.</text>
</comment>
<protein>
    <submittedName>
        <fullName evidence="3">ISPsy6, transposase</fullName>
    </submittedName>
</protein>
<sequence>MLADGLMATGENIAACPEKNIEFFTPAGPENPAYRDDPTQPVAEDRIEDLPLRGKKPKKGEADTRTFDKSAFLYDSEADVYHCPMGKTLERRSERSKSERYLYRIAKSECTECPLRAKCFKNCRNQYGRRIENGKHERAKQAHATKMQTERSRKKYARRAAVTERPFALIKRGFGVREFLVRGLDKVRAEWTLLCIAHNLHRLLSLSRPQARASVP</sequence>
<feature type="region of interest" description="Disordered" evidence="1">
    <location>
        <begin position="26"/>
        <end position="62"/>
    </location>
</feature>
<evidence type="ECO:0000313" key="4">
    <source>
        <dbReference type="Proteomes" id="UP000011885"/>
    </source>
</evidence>
<dbReference type="InterPro" id="IPR025668">
    <property type="entry name" value="Tnp_DDE_dom"/>
</dbReference>